<accession>Q6Z1N6</accession>
<proteinExistence type="predicted"/>
<reference evidence="2" key="2">
    <citation type="journal article" date="2008" name="Nucleic Acids Res.">
        <title>The rice annotation project database (RAP-DB): 2008 update.</title>
        <authorList>
            <consortium name="The rice annotation project (RAP)"/>
        </authorList>
    </citation>
    <scope>GENOME REANNOTATION</scope>
    <source>
        <strain evidence="2">cv. Nipponbare</strain>
    </source>
</reference>
<evidence type="ECO:0000313" key="1">
    <source>
        <dbReference type="EMBL" id="BAD10347.1"/>
    </source>
</evidence>
<reference evidence="2" key="1">
    <citation type="journal article" date="2005" name="Nature">
        <title>The map-based sequence of the rice genome.</title>
        <authorList>
            <consortium name="International rice genome sequencing project (IRGSP)"/>
            <person name="Matsumoto T."/>
            <person name="Wu J."/>
            <person name="Kanamori H."/>
            <person name="Katayose Y."/>
            <person name="Fujisawa M."/>
            <person name="Namiki N."/>
            <person name="Mizuno H."/>
            <person name="Yamamoto K."/>
            <person name="Antonio B.A."/>
            <person name="Baba T."/>
            <person name="Sakata K."/>
            <person name="Nagamura Y."/>
            <person name="Aoki H."/>
            <person name="Arikawa K."/>
            <person name="Arita K."/>
            <person name="Bito T."/>
            <person name="Chiden Y."/>
            <person name="Fujitsuka N."/>
            <person name="Fukunaka R."/>
            <person name="Hamada M."/>
            <person name="Harada C."/>
            <person name="Hayashi A."/>
            <person name="Hijishita S."/>
            <person name="Honda M."/>
            <person name="Hosokawa S."/>
            <person name="Ichikawa Y."/>
            <person name="Idonuma A."/>
            <person name="Iijima M."/>
            <person name="Ikeda M."/>
            <person name="Ikeno M."/>
            <person name="Ito K."/>
            <person name="Ito S."/>
            <person name="Ito T."/>
            <person name="Ito Y."/>
            <person name="Ito Y."/>
            <person name="Iwabuchi A."/>
            <person name="Kamiya K."/>
            <person name="Karasawa W."/>
            <person name="Kurita K."/>
            <person name="Katagiri S."/>
            <person name="Kikuta A."/>
            <person name="Kobayashi H."/>
            <person name="Kobayashi N."/>
            <person name="Machita K."/>
            <person name="Maehara T."/>
            <person name="Masukawa M."/>
            <person name="Mizubayashi T."/>
            <person name="Mukai Y."/>
            <person name="Nagasaki H."/>
            <person name="Nagata Y."/>
            <person name="Naito S."/>
            <person name="Nakashima M."/>
            <person name="Nakama Y."/>
            <person name="Nakamichi Y."/>
            <person name="Nakamura M."/>
            <person name="Meguro A."/>
            <person name="Negishi M."/>
            <person name="Ohta I."/>
            <person name="Ohta T."/>
            <person name="Okamoto M."/>
            <person name="Ono N."/>
            <person name="Saji S."/>
            <person name="Sakaguchi M."/>
            <person name="Sakai K."/>
            <person name="Shibata M."/>
            <person name="Shimokawa T."/>
            <person name="Song J."/>
            <person name="Takazaki Y."/>
            <person name="Terasawa K."/>
            <person name="Tsugane M."/>
            <person name="Tsuji K."/>
            <person name="Ueda S."/>
            <person name="Waki K."/>
            <person name="Yamagata H."/>
            <person name="Yamamoto M."/>
            <person name="Yamamoto S."/>
            <person name="Yamane H."/>
            <person name="Yoshiki S."/>
            <person name="Yoshihara R."/>
            <person name="Yukawa K."/>
            <person name="Zhong H."/>
            <person name="Yano M."/>
            <person name="Yuan Q."/>
            <person name="Ouyang S."/>
            <person name="Liu J."/>
            <person name="Jones K.M."/>
            <person name="Gansberger K."/>
            <person name="Moffat K."/>
            <person name="Hill J."/>
            <person name="Bera J."/>
            <person name="Fadrosh D."/>
            <person name="Jin S."/>
            <person name="Johri S."/>
            <person name="Kim M."/>
            <person name="Overton L."/>
            <person name="Reardon M."/>
            <person name="Tsitrin T."/>
            <person name="Vuong H."/>
            <person name="Weaver B."/>
            <person name="Ciecko A."/>
            <person name="Tallon L."/>
            <person name="Jackson J."/>
            <person name="Pai G."/>
            <person name="Aken S.V."/>
            <person name="Utterback T."/>
            <person name="Reidmuller S."/>
            <person name="Feldblyum T."/>
            <person name="Hsiao J."/>
            <person name="Zismann V."/>
            <person name="Iobst S."/>
            <person name="de Vazeille A.R."/>
            <person name="Buell C.R."/>
            <person name="Ying K."/>
            <person name="Li Y."/>
            <person name="Lu T."/>
            <person name="Huang Y."/>
            <person name="Zhao Q."/>
            <person name="Feng Q."/>
            <person name="Zhang L."/>
            <person name="Zhu J."/>
            <person name="Weng Q."/>
            <person name="Mu J."/>
            <person name="Lu Y."/>
            <person name="Fan D."/>
            <person name="Liu Y."/>
            <person name="Guan J."/>
            <person name="Zhang Y."/>
            <person name="Yu S."/>
            <person name="Liu X."/>
            <person name="Zhang Y."/>
            <person name="Hong G."/>
            <person name="Han B."/>
            <person name="Choisne N."/>
            <person name="Demange N."/>
            <person name="Orjeda G."/>
            <person name="Samain S."/>
            <person name="Cattolico L."/>
            <person name="Pelletier E."/>
            <person name="Couloux A."/>
            <person name="Segurens B."/>
            <person name="Wincker P."/>
            <person name="D'Hont A."/>
            <person name="Scarpelli C."/>
            <person name="Weissenbach J."/>
            <person name="Salanoubat M."/>
            <person name="Quetier F."/>
            <person name="Yu Y."/>
            <person name="Kim H.R."/>
            <person name="Rambo T."/>
            <person name="Currie J."/>
            <person name="Collura K."/>
            <person name="Luo M."/>
            <person name="Yang T."/>
            <person name="Ammiraju J.S.S."/>
            <person name="Engler F."/>
            <person name="Soderlund C."/>
            <person name="Wing R.A."/>
            <person name="Palmer L.E."/>
            <person name="de la Bastide M."/>
            <person name="Spiegel L."/>
            <person name="Nascimento L."/>
            <person name="Zutavern T."/>
            <person name="O'Shaughnessy A."/>
            <person name="Dike S."/>
            <person name="Dedhia N."/>
            <person name="Preston R."/>
            <person name="Balija V."/>
            <person name="McCombie W.R."/>
            <person name="Chow T."/>
            <person name="Chen H."/>
            <person name="Chung M."/>
            <person name="Chen C."/>
            <person name="Shaw J."/>
            <person name="Wu H."/>
            <person name="Hsiao K."/>
            <person name="Chao Y."/>
            <person name="Chu M."/>
            <person name="Cheng C."/>
            <person name="Hour A."/>
            <person name="Lee P."/>
            <person name="Lin S."/>
            <person name="Lin Y."/>
            <person name="Liou J."/>
            <person name="Liu S."/>
            <person name="Hsing Y."/>
            <person name="Raghuvanshi S."/>
            <person name="Mohanty A."/>
            <person name="Bharti A.K."/>
            <person name="Gaur A."/>
            <person name="Gupta V."/>
            <person name="Kumar D."/>
            <person name="Ravi V."/>
            <person name="Vij S."/>
            <person name="Kapur A."/>
            <person name="Khurana P."/>
            <person name="Khurana P."/>
            <person name="Khurana J.P."/>
            <person name="Tyagi A.K."/>
            <person name="Gaikwad K."/>
            <person name="Singh A."/>
            <person name="Dalal V."/>
            <person name="Srivastava S."/>
            <person name="Dixit A."/>
            <person name="Pal A.K."/>
            <person name="Ghazi I.A."/>
            <person name="Yadav M."/>
            <person name="Pandit A."/>
            <person name="Bhargava A."/>
            <person name="Sureshbabu K."/>
            <person name="Batra K."/>
            <person name="Sharma T.R."/>
            <person name="Mohapatra T."/>
            <person name="Singh N.K."/>
            <person name="Messing J."/>
            <person name="Nelson A.B."/>
            <person name="Fuks G."/>
            <person name="Kavchok S."/>
            <person name="Keizer G."/>
            <person name="Linton E."/>
            <person name="Llaca V."/>
            <person name="Song R."/>
            <person name="Tanyolac B."/>
            <person name="Young S."/>
            <person name="Ho-Il K."/>
            <person name="Hahn J.H."/>
            <person name="Sangsakoo G."/>
            <person name="Vanavichit A."/>
            <person name="de Mattos Luiz.A.T."/>
            <person name="Zimmer P.D."/>
            <person name="Malone G."/>
            <person name="Dellagostin O."/>
            <person name="de Oliveira A.C."/>
            <person name="Bevan M."/>
            <person name="Bancroft I."/>
            <person name="Minx P."/>
            <person name="Cordum H."/>
            <person name="Wilson R."/>
            <person name="Cheng Z."/>
            <person name="Jin W."/>
            <person name="Jiang J."/>
            <person name="Leong S.A."/>
            <person name="Iwama H."/>
            <person name="Gojobori T."/>
            <person name="Itoh T."/>
            <person name="Niimura Y."/>
            <person name="Fujii Y."/>
            <person name="Habara T."/>
            <person name="Sakai H."/>
            <person name="Sato Y."/>
            <person name="Wilson G."/>
            <person name="Kumar K."/>
            <person name="McCouch S."/>
            <person name="Juretic N."/>
            <person name="Hoen D."/>
            <person name="Wright S."/>
            <person name="Bruskiewich R."/>
            <person name="Bureau T."/>
            <person name="Miyao A."/>
            <person name="Hirochika H."/>
            <person name="Nishikawa T."/>
            <person name="Kadowaki K."/>
            <person name="Sugiura M."/>
            <person name="Burr B."/>
            <person name="Sasaki T."/>
        </authorList>
    </citation>
    <scope>NUCLEOTIDE SEQUENCE [LARGE SCALE GENOMIC DNA]</scope>
    <source>
        <strain evidence="2">cv. Nipponbare</strain>
    </source>
</reference>
<dbReference type="AlphaFoldDB" id="Q6Z1N6"/>
<dbReference type="EMBL" id="AP005411">
    <property type="protein sequence ID" value="BAD10347.1"/>
    <property type="molecule type" value="Genomic_DNA"/>
</dbReference>
<organism evidence="1 2">
    <name type="scientific">Oryza sativa subsp. japonica</name>
    <name type="common">Rice</name>
    <dbReference type="NCBI Taxonomy" id="39947"/>
    <lineage>
        <taxon>Eukaryota</taxon>
        <taxon>Viridiplantae</taxon>
        <taxon>Streptophyta</taxon>
        <taxon>Embryophyta</taxon>
        <taxon>Tracheophyta</taxon>
        <taxon>Spermatophyta</taxon>
        <taxon>Magnoliopsida</taxon>
        <taxon>Liliopsida</taxon>
        <taxon>Poales</taxon>
        <taxon>Poaceae</taxon>
        <taxon>BOP clade</taxon>
        <taxon>Oryzoideae</taxon>
        <taxon>Oryzeae</taxon>
        <taxon>Oryzinae</taxon>
        <taxon>Oryza</taxon>
        <taxon>Oryza sativa</taxon>
    </lineage>
</organism>
<sequence length="57" mass="6334">MHLESKLALVVWEDSAHGHRCTGTPCRSVSACRHRYAGLCRSPTTPRRTVPTSVTTR</sequence>
<dbReference type="Proteomes" id="UP000000763">
    <property type="component" value="Chromosome 8"/>
</dbReference>
<name>Q6Z1N6_ORYSJ</name>
<gene>
    <name evidence="1" type="primary">OSJNBa0044E16.34</name>
</gene>
<protein>
    <submittedName>
        <fullName evidence="1">Uncharacterized protein</fullName>
    </submittedName>
</protein>
<evidence type="ECO:0000313" key="2">
    <source>
        <dbReference type="Proteomes" id="UP000000763"/>
    </source>
</evidence>